<dbReference type="NCBIfam" id="TIGR00879">
    <property type="entry name" value="SP"/>
    <property type="match status" value="1"/>
</dbReference>
<keyword evidence="4 8" id="KW-0812">Transmembrane</keyword>
<evidence type="ECO:0000259" key="9">
    <source>
        <dbReference type="PROSITE" id="PS50850"/>
    </source>
</evidence>
<dbReference type="GO" id="GO:0016020">
    <property type="term" value="C:membrane"/>
    <property type="evidence" value="ECO:0007669"/>
    <property type="project" value="UniProtKB-SubCell"/>
</dbReference>
<feature type="transmembrane region" description="Helical" evidence="8">
    <location>
        <begin position="427"/>
        <end position="446"/>
    </location>
</feature>
<feature type="transmembrane region" description="Helical" evidence="8">
    <location>
        <begin position="143"/>
        <end position="165"/>
    </location>
</feature>
<dbReference type="Pfam" id="PF00083">
    <property type="entry name" value="Sugar_tr"/>
    <property type="match status" value="1"/>
</dbReference>
<dbReference type="PANTHER" id="PTHR48022:SF11">
    <property type="entry name" value="MONOSACCHARIDE TRANSPORTER (HXT8), PUTATIVE (AFU_ORTHOLOGUE AFUA_2G08120)-RELATED"/>
    <property type="match status" value="1"/>
</dbReference>
<evidence type="ECO:0000256" key="7">
    <source>
        <dbReference type="RuleBase" id="RU003346"/>
    </source>
</evidence>
<dbReference type="GO" id="GO:0005351">
    <property type="term" value="F:carbohydrate:proton symporter activity"/>
    <property type="evidence" value="ECO:0007669"/>
    <property type="project" value="TreeGrafter"/>
</dbReference>
<feature type="transmembrane region" description="Helical" evidence="8">
    <location>
        <begin position="177"/>
        <end position="194"/>
    </location>
</feature>
<accession>A0AA38VQP6</accession>
<proteinExistence type="inferred from homology"/>
<feature type="transmembrane region" description="Helical" evidence="8">
    <location>
        <begin position="330"/>
        <end position="352"/>
    </location>
</feature>
<dbReference type="InterPro" id="IPR050360">
    <property type="entry name" value="MFS_Sugar_Transporters"/>
</dbReference>
<keyword evidence="5 8" id="KW-1133">Transmembrane helix</keyword>
<dbReference type="PROSITE" id="PS00216">
    <property type="entry name" value="SUGAR_TRANSPORT_1"/>
    <property type="match status" value="1"/>
</dbReference>
<dbReference type="AlphaFoldDB" id="A0AA38VQP6"/>
<comment type="subcellular location">
    <subcellularLocation>
        <location evidence="1">Membrane</location>
        <topology evidence="1">Multi-pass membrane protein</topology>
    </subcellularLocation>
</comment>
<dbReference type="Gene3D" id="1.20.1250.20">
    <property type="entry name" value="MFS general substrate transporter like domains"/>
    <property type="match status" value="1"/>
</dbReference>
<evidence type="ECO:0000256" key="5">
    <source>
        <dbReference type="ARBA" id="ARBA00022989"/>
    </source>
</evidence>
<evidence type="ECO:0000256" key="6">
    <source>
        <dbReference type="ARBA" id="ARBA00023136"/>
    </source>
</evidence>
<keyword evidence="6 8" id="KW-0472">Membrane</keyword>
<organism evidence="10 11">
    <name type="scientific">Pleurostoma richardsiae</name>
    <dbReference type="NCBI Taxonomy" id="41990"/>
    <lineage>
        <taxon>Eukaryota</taxon>
        <taxon>Fungi</taxon>
        <taxon>Dikarya</taxon>
        <taxon>Ascomycota</taxon>
        <taxon>Pezizomycotina</taxon>
        <taxon>Sordariomycetes</taxon>
        <taxon>Sordariomycetidae</taxon>
        <taxon>Calosphaeriales</taxon>
        <taxon>Pleurostomataceae</taxon>
        <taxon>Pleurostoma</taxon>
    </lineage>
</organism>
<keyword evidence="11" id="KW-1185">Reference proteome</keyword>
<dbReference type="FunFam" id="1.20.1250.20:FF:000134">
    <property type="entry name" value="MFS sugar transporter protein"/>
    <property type="match status" value="1"/>
</dbReference>
<dbReference type="PROSITE" id="PS00217">
    <property type="entry name" value="SUGAR_TRANSPORT_2"/>
    <property type="match status" value="1"/>
</dbReference>
<feature type="transmembrane region" description="Helical" evidence="8">
    <location>
        <begin position="364"/>
        <end position="385"/>
    </location>
</feature>
<evidence type="ECO:0000256" key="4">
    <source>
        <dbReference type="ARBA" id="ARBA00022692"/>
    </source>
</evidence>
<dbReference type="PANTHER" id="PTHR48022">
    <property type="entry name" value="PLASTIDIC GLUCOSE TRANSPORTER 4"/>
    <property type="match status" value="1"/>
</dbReference>
<dbReference type="InterPro" id="IPR003663">
    <property type="entry name" value="Sugar/inositol_transpt"/>
</dbReference>
<dbReference type="Proteomes" id="UP001174694">
    <property type="component" value="Unassembled WGS sequence"/>
</dbReference>
<feature type="transmembrane region" description="Helical" evidence="8">
    <location>
        <begin position="85"/>
        <end position="107"/>
    </location>
</feature>
<feature type="transmembrane region" description="Helical" evidence="8">
    <location>
        <begin position="53"/>
        <end position="78"/>
    </location>
</feature>
<dbReference type="SUPFAM" id="SSF103473">
    <property type="entry name" value="MFS general substrate transporter"/>
    <property type="match status" value="1"/>
</dbReference>
<evidence type="ECO:0000256" key="2">
    <source>
        <dbReference type="ARBA" id="ARBA00010992"/>
    </source>
</evidence>
<reference evidence="10" key="1">
    <citation type="submission" date="2022-07" db="EMBL/GenBank/DDBJ databases">
        <title>Fungi with potential for degradation of polypropylene.</title>
        <authorList>
            <person name="Gostincar C."/>
        </authorList>
    </citation>
    <scope>NUCLEOTIDE SEQUENCE</scope>
    <source>
        <strain evidence="10">EXF-13308</strain>
    </source>
</reference>
<feature type="transmembrane region" description="Helical" evidence="8">
    <location>
        <begin position="397"/>
        <end position="415"/>
    </location>
</feature>
<feature type="transmembrane region" description="Helical" evidence="8">
    <location>
        <begin position="288"/>
        <end position="309"/>
    </location>
</feature>
<feature type="transmembrane region" description="Helical" evidence="8">
    <location>
        <begin position="12"/>
        <end position="33"/>
    </location>
</feature>
<evidence type="ECO:0000256" key="8">
    <source>
        <dbReference type="SAM" id="Phobius"/>
    </source>
</evidence>
<dbReference type="EMBL" id="JANBVO010000015">
    <property type="protein sequence ID" value="KAJ9145077.1"/>
    <property type="molecule type" value="Genomic_DNA"/>
</dbReference>
<feature type="domain" description="Major facilitator superfamily (MFS) profile" evidence="9">
    <location>
        <begin position="10"/>
        <end position="450"/>
    </location>
</feature>
<name>A0AA38VQP6_9PEZI</name>
<dbReference type="InterPro" id="IPR036259">
    <property type="entry name" value="MFS_trans_sf"/>
</dbReference>
<dbReference type="InterPro" id="IPR020846">
    <property type="entry name" value="MFS_dom"/>
</dbReference>
<sequence>MRNSPYNIRVVLAACIGSFTYGYVISVLATTLAKPDFYNFMNLDPNSDRTTSMVAVWMCLLYLGGFIGAIIYSWFAYAYGRKAPILLGCAFTMIGGALQAGSINVAMLTVSRLIIGVGAGLLLPAIPLYQAEVAPAHARGLMVGLHGSALGFGNMLASWMGCAFFHSGGQKSWRCPLAIQCVFPLILFVLTIFLPESPRWLYAQGRESDAEATMIKLHRVRGDLTNEFARHEFLITKAQLDLELQKKTTIWKALRVPSQRRRFILGFLAMMGTQCSGLNVLLSYSTEIYSGLGFSAFMTTVMAGLWTTMNGFGNLAGAMISDKVGRRKQMLGGYIGVLIGLIGLTTLTKLFAGTDTAGNKAAVFFIFWIIVVYTLGIEAAAFVFSSEIFPSEIRAQGVAFSMQGLFLSSILWSSVASPALANIGWRFYIVFIATSTMMIIIVFFFFPETKGYTLEQLGAVFGDAVVDDEGHAPAECEKQGAFESDEKTSEAVIETA</sequence>
<dbReference type="InterPro" id="IPR005828">
    <property type="entry name" value="MFS_sugar_transport-like"/>
</dbReference>
<dbReference type="PRINTS" id="PR00171">
    <property type="entry name" value="SUGRTRNSPORT"/>
</dbReference>
<evidence type="ECO:0000313" key="11">
    <source>
        <dbReference type="Proteomes" id="UP001174694"/>
    </source>
</evidence>
<evidence type="ECO:0000313" key="10">
    <source>
        <dbReference type="EMBL" id="KAJ9145077.1"/>
    </source>
</evidence>
<comment type="similarity">
    <text evidence="2 7">Belongs to the major facilitator superfamily. Sugar transporter (TC 2.A.1.1) family.</text>
</comment>
<feature type="transmembrane region" description="Helical" evidence="8">
    <location>
        <begin position="263"/>
        <end position="282"/>
    </location>
</feature>
<gene>
    <name evidence="10" type="ORF">NKR23_g5701</name>
</gene>
<evidence type="ECO:0000256" key="3">
    <source>
        <dbReference type="ARBA" id="ARBA00022448"/>
    </source>
</evidence>
<keyword evidence="3 7" id="KW-0813">Transport</keyword>
<protein>
    <submittedName>
        <fullName evidence="10">General substrate transporter</fullName>
    </submittedName>
</protein>
<dbReference type="InterPro" id="IPR005829">
    <property type="entry name" value="Sugar_transporter_CS"/>
</dbReference>
<feature type="transmembrane region" description="Helical" evidence="8">
    <location>
        <begin position="113"/>
        <end position="131"/>
    </location>
</feature>
<comment type="caution">
    <text evidence="10">The sequence shown here is derived from an EMBL/GenBank/DDBJ whole genome shotgun (WGS) entry which is preliminary data.</text>
</comment>
<dbReference type="PROSITE" id="PS50850">
    <property type="entry name" value="MFS"/>
    <property type="match status" value="1"/>
</dbReference>
<evidence type="ECO:0000256" key="1">
    <source>
        <dbReference type="ARBA" id="ARBA00004141"/>
    </source>
</evidence>